<organism evidence="3 4">
    <name type="scientific">Porites evermanni</name>
    <dbReference type="NCBI Taxonomy" id="104178"/>
    <lineage>
        <taxon>Eukaryota</taxon>
        <taxon>Metazoa</taxon>
        <taxon>Cnidaria</taxon>
        <taxon>Anthozoa</taxon>
        <taxon>Hexacorallia</taxon>
        <taxon>Scleractinia</taxon>
        <taxon>Fungiina</taxon>
        <taxon>Poritidae</taxon>
        <taxon>Porites</taxon>
    </lineage>
</organism>
<dbReference type="EMBL" id="CALNXI010000395">
    <property type="protein sequence ID" value="CAH3026255.1"/>
    <property type="molecule type" value="Genomic_DNA"/>
</dbReference>
<dbReference type="PRINTS" id="PR00392">
    <property type="entry name" value="PROFILIN"/>
</dbReference>
<dbReference type="InterPro" id="IPR036140">
    <property type="entry name" value="PFN_sf"/>
</dbReference>
<dbReference type="Gene3D" id="3.30.450.30">
    <property type="entry name" value="Dynein light chain 2a, cytoplasmic"/>
    <property type="match status" value="1"/>
</dbReference>
<reference evidence="3 4" key="1">
    <citation type="submission" date="2022-05" db="EMBL/GenBank/DDBJ databases">
        <authorList>
            <consortium name="Genoscope - CEA"/>
            <person name="William W."/>
        </authorList>
    </citation>
    <scope>NUCLEOTIDE SEQUENCE [LARGE SCALE GENOMIC DNA]</scope>
</reference>
<accession>A0ABN8M9D5</accession>
<dbReference type="InterPro" id="IPR027310">
    <property type="entry name" value="Profilin_CS"/>
</dbReference>
<dbReference type="SMART" id="SM00392">
    <property type="entry name" value="PROF"/>
    <property type="match status" value="1"/>
</dbReference>
<gene>
    <name evidence="3" type="ORF">PEVE_00028472</name>
</gene>
<dbReference type="PANTHER" id="PTHR11604">
    <property type="entry name" value="PROFILIN"/>
    <property type="match status" value="1"/>
</dbReference>
<evidence type="ECO:0000313" key="3">
    <source>
        <dbReference type="EMBL" id="CAH3026255.1"/>
    </source>
</evidence>
<dbReference type="Proteomes" id="UP001159427">
    <property type="component" value="Unassembled WGS sequence"/>
</dbReference>
<dbReference type="SUPFAM" id="SSF55770">
    <property type="entry name" value="Profilin (actin-binding protein)"/>
    <property type="match status" value="1"/>
</dbReference>
<proteinExistence type="inferred from homology"/>
<keyword evidence="2" id="KW-0009">Actin-binding</keyword>
<evidence type="ECO:0000256" key="1">
    <source>
        <dbReference type="ARBA" id="ARBA00010058"/>
    </source>
</evidence>
<keyword evidence="4" id="KW-1185">Reference proteome</keyword>
<dbReference type="PROSITE" id="PS00414">
    <property type="entry name" value="PROFILIN"/>
    <property type="match status" value="1"/>
</dbReference>
<comment type="caution">
    <text evidence="3">The sequence shown here is derived from an EMBL/GenBank/DDBJ whole genome shotgun (WGS) entry which is preliminary data.</text>
</comment>
<dbReference type="InterPro" id="IPR005455">
    <property type="entry name" value="PFN_euk"/>
</dbReference>
<comment type="similarity">
    <text evidence="1 2">Belongs to the profilin family.</text>
</comment>
<dbReference type="PANTHER" id="PTHR11604:SF10">
    <property type="entry name" value="PROFILIN"/>
    <property type="match status" value="1"/>
</dbReference>
<dbReference type="Pfam" id="PF00235">
    <property type="entry name" value="Profilin"/>
    <property type="match status" value="1"/>
</dbReference>
<dbReference type="InterPro" id="IPR048278">
    <property type="entry name" value="PFN"/>
</dbReference>
<name>A0ABN8M9D5_9CNID</name>
<evidence type="ECO:0000256" key="2">
    <source>
        <dbReference type="RuleBase" id="RU003909"/>
    </source>
</evidence>
<sequence>MSWDSYIENLIAQTKDSSGAAHADKACIIGLDGGAPWTSAGHASALKLQGTEGANIAKCFKNKDFTAFQAGGIYVEGTKYQFLREEDGKLVHGKKKDSGAISLQCSKTAIVIAHTAEGCQQGNSNKGVAVIVEYLESLGM</sequence>
<protein>
    <recommendedName>
        <fullName evidence="2">Profilin</fullName>
    </recommendedName>
</protein>
<evidence type="ECO:0000313" key="4">
    <source>
        <dbReference type="Proteomes" id="UP001159427"/>
    </source>
</evidence>
<dbReference type="CDD" id="cd00148">
    <property type="entry name" value="PROF"/>
    <property type="match status" value="1"/>
</dbReference>